<name>A0A2U1MRL4_ARTAN</name>
<keyword evidence="3" id="KW-1185">Reference proteome</keyword>
<gene>
    <name evidence="2" type="ORF">CTI12_AA347440</name>
</gene>
<evidence type="ECO:0000313" key="2">
    <source>
        <dbReference type="EMBL" id="PWA63911.1"/>
    </source>
</evidence>
<dbReference type="AlphaFoldDB" id="A0A2U1MRL4"/>
<dbReference type="Gene3D" id="3.10.490.10">
    <property type="entry name" value="Gamma-glutamyl cyclotransferase-like"/>
    <property type="match status" value="1"/>
</dbReference>
<accession>A0A2U1MRL4</accession>
<dbReference type="STRING" id="35608.A0A2U1MRL4"/>
<organism evidence="2 3">
    <name type="scientific">Artemisia annua</name>
    <name type="common">Sweet wormwood</name>
    <dbReference type="NCBI Taxonomy" id="35608"/>
    <lineage>
        <taxon>Eukaryota</taxon>
        <taxon>Viridiplantae</taxon>
        <taxon>Streptophyta</taxon>
        <taxon>Embryophyta</taxon>
        <taxon>Tracheophyta</taxon>
        <taxon>Spermatophyta</taxon>
        <taxon>Magnoliopsida</taxon>
        <taxon>eudicotyledons</taxon>
        <taxon>Gunneridae</taxon>
        <taxon>Pentapetalae</taxon>
        <taxon>asterids</taxon>
        <taxon>campanulids</taxon>
        <taxon>Asterales</taxon>
        <taxon>Asteraceae</taxon>
        <taxon>Asteroideae</taxon>
        <taxon>Anthemideae</taxon>
        <taxon>Artemisiinae</taxon>
        <taxon>Artemisia</taxon>
    </lineage>
</organism>
<comment type="caution">
    <text evidence="2">The sequence shown here is derived from an EMBL/GenBank/DDBJ whole genome shotgun (WGS) entry which is preliminary data.</text>
</comment>
<dbReference type="EMBL" id="PKPP01004531">
    <property type="protein sequence ID" value="PWA63911.1"/>
    <property type="molecule type" value="Genomic_DNA"/>
</dbReference>
<comment type="similarity">
    <text evidence="1">Belongs to the gamma-glutamylcyclotransferase family.</text>
</comment>
<protein>
    <submittedName>
        <fullName evidence="2">Butirosin biosynthesis, BtrG-like protein</fullName>
    </submittedName>
</protein>
<proteinExistence type="inferred from homology"/>
<reference evidence="2 3" key="1">
    <citation type="journal article" date="2018" name="Mol. Plant">
        <title>The genome of Artemisia annua provides insight into the evolution of Asteraceae family and artemisinin biosynthesis.</title>
        <authorList>
            <person name="Shen Q."/>
            <person name="Zhang L."/>
            <person name="Liao Z."/>
            <person name="Wang S."/>
            <person name="Yan T."/>
            <person name="Shi P."/>
            <person name="Liu M."/>
            <person name="Fu X."/>
            <person name="Pan Q."/>
            <person name="Wang Y."/>
            <person name="Lv Z."/>
            <person name="Lu X."/>
            <person name="Zhang F."/>
            <person name="Jiang W."/>
            <person name="Ma Y."/>
            <person name="Chen M."/>
            <person name="Hao X."/>
            <person name="Li L."/>
            <person name="Tang Y."/>
            <person name="Lv G."/>
            <person name="Zhou Y."/>
            <person name="Sun X."/>
            <person name="Brodelius P.E."/>
            <person name="Rose J.K.C."/>
            <person name="Tang K."/>
        </authorList>
    </citation>
    <scope>NUCLEOTIDE SEQUENCE [LARGE SCALE GENOMIC DNA]</scope>
    <source>
        <strain evidence="3">cv. Huhao1</strain>
        <tissue evidence="2">Leaf</tissue>
    </source>
</reference>
<dbReference type="PANTHER" id="PTHR31544">
    <property type="entry name" value="AIG2-LIKE PROTEIN D"/>
    <property type="match status" value="1"/>
</dbReference>
<evidence type="ECO:0000256" key="1">
    <source>
        <dbReference type="ARBA" id="ARBA00008861"/>
    </source>
</evidence>
<dbReference type="Proteomes" id="UP000245207">
    <property type="component" value="Unassembled WGS sequence"/>
</dbReference>
<dbReference type="OrthoDB" id="1044435at2759"/>
<dbReference type="InterPro" id="IPR045038">
    <property type="entry name" value="AIG2-like"/>
</dbReference>
<evidence type="ECO:0000313" key="3">
    <source>
        <dbReference type="Proteomes" id="UP000245207"/>
    </source>
</evidence>
<sequence length="180" mass="20635">MVKSHRFSIKGRVYPAISPVENKNVTGRTFGRYRAILLETQSTSVFTQVLTGLSATELDILDTYEAEEYEKRTVDVSLLTRNCKKSEMRRAFAAEQKRHKRKRAEPKRDAGGTLDFLHSAYCMMFANICRIPDLRYGEKPRISKPASAASTHFKESNLKDYVEMTKRFVKELEDTTSSLP</sequence>
<dbReference type="PANTHER" id="PTHR31544:SF10">
    <property type="entry name" value="GAMMA-GLUTAMYLCYCLOTRANSFERASE-RELATED"/>
    <property type="match status" value="1"/>
</dbReference>